<evidence type="ECO:0000313" key="4">
    <source>
        <dbReference type="EMBL" id="PTI52256.1"/>
    </source>
</evidence>
<protein>
    <submittedName>
        <fullName evidence="4">TetR family transcriptional regulator</fullName>
    </submittedName>
</protein>
<evidence type="ECO:0000259" key="3">
    <source>
        <dbReference type="PROSITE" id="PS50977"/>
    </source>
</evidence>
<name>A0A2T4Q306_STAWA</name>
<dbReference type="InterPro" id="IPR001647">
    <property type="entry name" value="HTH_TetR"/>
</dbReference>
<comment type="caution">
    <text evidence="4">The sequence shown here is derived from an EMBL/GenBank/DDBJ whole genome shotgun (WGS) entry which is preliminary data.</text>
</comment>
<dbReference type="InterPro" id="IPR009057">
    <property type="entry name" value="Homeodomain-like_sf"/>
</dbReference>
<sequence length="190" mass="22111">MTTSTQKRMIKHINQTVFELLNDYHFDDITVQKICNAAEINRSTFYRYFQDKYDLLYSLTEYMKEALDLDSLHQHGSTDALESFISFINTHKPVFKHLLVASRQDDVFRSLTQFCSEKILEGAECNNDLLAHKIMNSDHPQLIADFYSSGLIEIIRRWVENNYNYSEAEILSALHDTLDFSSPVDHVSTT</sequence>
<dbReference type="InterPro" id="IPR050624">
    <property type="entry name" value="HTH-type_Tx_Regulator"/>
</dbReference>
<evidence type="ECO:0000256" key="1">
    <source>
        <dbReference type="ARBA" id="ARBA00023125"/>
    </source>
</evidence>
<dbReference type="Pfam" id="PF14278">
    <property type="entry name" value="TetR_C_8"/>
    <property type="match status" value="1"/>
</dbReference>
<dbReference type="PROSITE" id="PS50977">
    <property type="entry name" value="HTH_TETR_2"/>
    <property type="match status" value="1"/>
</dbReference>
<dbReference type="RefSeq" id="WP_107532764.1">
    <property type="nucleotide sequence ID" value="NZ_NWUA01000066.1"/>
</dbReference>
<dbReference type="InterPro" id="IPR039532">
    <property type="entry name" value="TetR_C_Firmicutes"/>
</dbReference>
<feature type="DNA-binding region" description="H-T-H motif" evidence="2">
    <location>
        <begin position="30"/>
        <end position="49"/>
    </location>
</feature>
<dbReference type="EMBL" id="PZEV01000004">
    <property type="protein sequence ID" value="PTI52256.1"/>
    <property type="molecule type" value="Genomic_DNA"/>
</dbReference>
<dbReference type="PANTHER" id="PTHR43479:SF7">
    <property type="entry name" value="TETR-FAMILY TRANSCRIPTIONAL REGULATOR"/>
    <property type="match status" value="1"/>
</dbReference>
<dbReference type="SUPFAM" id="SSF46689">
    <property type="entry name" value="Homeodomain-like"/>
    <property type="match status" value="1"/>
</dbReference>
<dbReference type="GO" id="GO:0003677">
    <property type="term" value="F:DNA binding"/>
    <property type="evidence" value="ECO:0007669"/>
    <property type="project" value="UniProtKB-UniRule"/>
</dbReference>
<organism evidence="4 5">
    <name type="scientific">Staphylococcus warneri</name>
    <dbReference type="NCBI Taxonomy" id="1292"/>
    <lineage>
        <taxon>Bacteria</taxon>
        <taxon>Bacillati</taxon>
        <taxon>Bacillota</taxon>
        <taxon>Bacilli</taxon>
        <taxon>Bacillales</taxon>
        <taxon>Staphylococcaceae</taxon>
        <taxon>Staphylococcus</taxon>
    </lineage>
</organism>
<gene>
    <name evidence="4" type="ORF">BU085_01990</name>
</gene>
<dbReference type="AlphaFoldDB" id="A0A2T4Q306"/>
<dbReference type="PANTHER" id="PTHR43479">
    <property type="entry name" value="ACREF/ENVCD OPERON REPRESSOR-RELATED"/>
    <property type="match status" value="1"/>
</dbReference>
<dbReference type="Proteomes" id="UP000240717">
    <property type="component" value="Unassembled WGS sequence"/>
</dbReference>
<feature type="domain" description="HTH tetR-type" evidence="3">
    <location>
        <begin position="7"/>
        <end position="67"/>
    </location>
</feature>
<evidence type="ECO:0000313" key="5">
    <source>
        <dbReference type="Proteomes" id="UP000240717"/>
    </source>
</evidence>
<dbReference type="Pfam" id="PF00440">
    <property type="entry name" value="TetR_N"/>
    <property type="match status" value="1"/>
</dbReference>
<dbReference type="STRING" id="1194526.A284_01140"/>
<reference evidence="4 5" key="1">
    <citation type="journal article" date="2016" name="Front. Microbiol.">
        <title>Comprehensive Phylogenetic Analysis of Bovine Non-aureus Staphylococci Species Based on Whole-Genome Sequencing.</title>
        <authorList>
            <person name="Naushad S."/>
            <person name="Barkema H.W."/>
            <person name="Luby C."/>
            <person name="Condas L.A."/>
            <person name="Nobrega D.B."/>
            <person name="Carson D.A."/>
            <person name="De Buck J."/>
        </authorList>
    </citation>
    <scope>NUCLEOTIDE SEQUENCE [LARGE SCALE GENOMIC DNA]</scope>
    <source>
        <strain evidence="4 5">SNUC 2993</strain>
    </source>
</reference>
<keyword evidence="1 2" id="KW-0238">DNA-binding</keyword>
<evidence type="ECO:0000256" key="2">
    <source>
        <dbReference type="PROSITE-ProRule" id="PRU00335"/>
    </source>
</evidence>
<dbReference type="Gene3D" id="1.10.357.10">
    <property type="entry name" value="Tetracycline Repressor, domain 2"/>
    <property type="match status" value="1"/>
</dbReference>
<accession>A0A2T4Q306</accession>
<proteinExistence type="predicted"/>